<proteinExistence type="predicted"/>
<evidence type="ECO:0000313" key="1">
    <source>
        <dbReference type="EMBL" id="KPL77212.1"/>
    </source>
</evidence>
<dbReference type="InterPro" id="IPR036388">
    <property type="entry name" value="WH-like_DNA-bd_sf"/>
</dbReference>
<dbReference type="PROSITE" id="PS51197">
    <property type="entry name" value="HTH_RRF2_2"/>
    <property type="match status" value="1"/>
</dbReference>
<dbReference type="Gene3D" id="1.10.10.10">
    <property type="entry name" value="Winged helix-like DNA-binding domain superfamily/Winged helix DNA-binding domain"/>
    <property type="match status" value="1"/>
</dbReference>
<organism evidence="1 2">
    <name type="scientific">Bellilinea caldifistulae</name>
    <dbReference type="NCBI Taxonomy" id="360411"/>
    <lineage>
        <taxon>Bacteria</taxon>
        <taxon>Bacillati</taxon>
        <taxon>Chloroflexota</taxon>
        <taxon>Anaerolineae</taxon>
        <taxon>Anaerolineales</taxon>
        <taxon>Anaerolineaceae</taxon>
        <taxon>Bellilinea</taxon>
    </lineage>
</organism>
<dbReference type="NCBIfam" id="TIGR00738">
    <property type="entry name" value="rrf2_super"/>
    <property type="match status" value="1"/>
</dbReference>
<dbReference type="Proteomes" id="UP000050514">
    <property type="component" value="Unassembled WGS sequence"/>
</dbReference>
<dbReference type="GO" id="GO:0005829">
    <property type="term" value="C:cytosol"/>
    <property type="evidence" value="ECO:0007669"/>
    <property type="project" value="TreeGrafter"/>
</dbReference>
<comment type="caution">
    <text evidence="1">The sequence shown here is derived from an EMBL/GenBank/DDBJ whole genome shotgun (WGS) entry which is preliminary data.</text>
</comment>
<dbReference type="GO" id="GO:0003700">
    <property type="term" value="F:DNA-binding transcription factor activity"/>
    <property type="evidence" value="ECO:0007669"/>
    <property type="project" value="TreeGrafter"/>
</dbReference>
<dbReference type="InterPro" id="IPR000944">
    <property type="entry name" value="Tscrpt_reg_Rrf2"/>
</dbReference>
<evidence type="ECO:0008006" key="3">
    <source>
        <dbReference type="Google" id="ProtNLM"/>
    </source>
</evidence>
<sequence length="158" mass="17481">MFRISRRLDYGLQVMIALASNNTGRPIPSAQLSESLNIPLPFLHQIAHTLMQSGLIKATPGPRGGLRLNHPAKNITVLKIAEVLEGPICLTPCLEDTEDCPRNEICTSRLMWEELQNNIIAYLSSTTLEKLAAYSELMSVQSETQPVEENQDAPIQEG</sequence>
<name>A0A0P6XPP0_9CHLR</name>
<dbReference type="OrthoDB" id="9808360at2"/>
<reference evidence="1 2" key="1">
    <citation type="submission" date="2015-07" db="EMBL/GenBank/DDBJ databases">
        <title>Draft genome of Bellilinea caldifistulae DSM 17877.</title>
        <authorList>
            <person name="Hemp J."/>
            <person name="Ward L.M."/>
            <person name="Pace L.A."/>
            <person name="Fischer W.W."/>
        </authorList>
    </citation>
    <scope>NUCLEOTIDE SEQUENCE [LARGE SCALE GENOMIC DNA]</scope>
    <source>
        <strain evidence="1 2">GOMI-1</strain>
    </source>
</reference>
<dbReference type="SUPFAM" id="SSF46785">
    <property type="entry name" value="Winged helix' DNA-binding domain"/>
    <property type="match status" value="1"/>
</dbReference>
<dbReference type="Pfam" id="PF02082">
    <property type="entry name" value="Rrf2"/>
    <property type="match status" value="1"/>
</dbReference>
<accession>A0A0P6XPP0</accession>
<dbReference type="AlphaFoldDB" id="A0A0P6XPP0"/>
<dbReference type="InterPro" id="IPR036390">
    <property type="entry name" value="WH_DNA-bd_sf"/>
</dbReference>
<dbReference type="RefSeq" id="WP_061914834.1">
    <property type="nucleotide sequence ID" value="NZ_DF967971.1"/>
</dbReference>
<dbReference type="EMBL" id="LGHJ01000010">
    <property type="protein sequence ID" value="KPL77212.1"/>
    <property type="molecule type" value="Genomic_DNA"/>
</dbReference>
<evidence type="ECO:0000313" key="2">
    <source>
        <dbReference type="Proteomes" id="UP000050514"/>
    </source>
</evidence>
<protein>
    <recommendedName>
        <fullName evidence="3">Rrf2 family transcriptional regulator</fullName>
    </recommendedName>
</protein>
<dbReference type="PANTHER" id="PTHR33221:SF15">
    <property type="entry name" value="HTH-TYPE TRANSCRIPTIONAL REGULATOR YWGB-RELATED"/>
    <property type="match status" value="1"/>
</dbReference>
<gene>
    <name evidence="1" type="ORF">AC812_04460</name>
</gene>
<dbReference type="STRING" id="360411.AC812_04460"/>
<dbReference type="PANTHER" id="PTHR33221">
    <property type="entry name" value="WINGED HELIX-TURN-HELIX TRANSCRIPTIONAL REGULATOR, RRF2 FAMILY"/>
    <property type="match status" value="1"/>
</dbReference>
<keyword evidence="2" id="KW-1185">Reference proteome</keyword>